<dbReference type="OrthoDB" id="4760165at2"/>
<evidence type="ECO:0000313" key="1">
    <source>
        <dbReference type="EMBL" id="EFV14165.1"/>
    </source>
</evidence>
<evidence type="ECO:0000313" key="2">
    <source>
        <dbReference type="Proteomes" id="UP000004816"/>
    </source>
</evidence>
<dbReference type="InterPro" id="IPR016516">
    <property type="entry name" value="UCP07580"/>
</dbReference>
<dbReference type="AlphaFoldDB" id="E5XNA5"/>
<dbReference type="eggNOG" id="COG3687">
    <property type="taxonomic scope" value="Bacteria"/>
</dbReference>
<organism evidence="1 2">
    <name type="scientific">Segniliparus rugosus (strain ATCC BAA-974 / DSM 45345 / CCUG 50838 / CIP 108380 / JCM 13579 / CDC 945)</name>
    <dbReference type="NCBI Taxonomy" id="679197"/>
    <lineage>
        <taxon>Bacteria</taxon>
        <taxon>Bacillati</taxon>
        <taxon>Actinomycetota</taxon>
        <taxon>Actinomycetes</taxon>
        <taxon>Mycobacteriales</taxon>
        <taxon>Segniliparaceae</taxon>
        <taxon>Segniliparus</taxon>
    </lineage>
</organism>
<reference evidence="1 2" key="1">
    <citation type="journal article" date="2011" name="Stand. Genomic Sci.">
        <title>High quality draft genome sequence of Segniliparus rugosus CDC 945(T)= (ATCC BAA-974(T)).</title>
        <authorList>
            <person name="Earl A.M."/>
            <person name="Desjardins C.A."/>
            <person name="Fitzgerald M.G."/>
            <person name="Arachchi H.M."/>
            <person name="Zeng Q."/>
            <person name="Mehta T."/>
            <person name="Griggs A."/>
            <person name="Birren B.W."/>
            <person name="Toney N.C."/>
            <person name="Carr J."/>
            <person name="Posey J."/>
            <person name="Butler W.R."/>
        </authorList>
    </citation>
    <scope>NUCLEOTIDE SEQUENCE [LARGE SCALE GENOMIC DNA]</scope>
    <source>
        <strain evidence="2">ATCC BAA-974 / DSM 45345 / CCUG 50838 / CIP 108380 / JCM 13579 / CDC 945</strain>
    </source>
</reference>
<dbReference type="RefSeq" id="WP_007468381.1">
    <property type="nucleotide sequence ID" value="NZ_KI391954.1"/>
</dbReference>
<proteinExistence type="predicted"/>
<comment type="caution">
    <text evidence="1">The sequence shown here is derived from an EMBL/GenBank/DDBJ whole genome shotgun (WGS) entry which is preliminary data.</text>
</comment>
<evidence type="ECO:0008006" key="3">
    <source>
        <dbReference type="Google" id="ProtNLM"/>
    </source>
</evidence>
<sequence>MAPQAKTKALYPKVRRIRFPFGEPEPMDRYYADDNIALSHFVAGLSFGFPPGEEAFIRSVRRFSDKVTDPVLKKRVAGFIGQEAVHGQQHNSLNEKLAELGYQNRSEAFFKYFIRYEERFLDRDPKRHPLLRYASLASTALAEHFTAIAATRLLTTPEVQALLTDPEVKNLLNWHAFEELEHKSVAFDVYRAANGPEWLRVWMMRAAVVLMGPALILSTVASIAATDPVGRRQPIRVAREMWQLLRGPFIKGIIPEMWEFTRWGFHPDDIDTTALLEKWSEELFGKDGELVGHLK</sequence>
<dbReference type="PIRSF" id="PIRSF007580">
    <property type="entry name" value="UCP07580"/>
    <property type="match status" value="1"/>
</dbReference>
<gene>
    <name evidence="1" type="ORF">HMPREF9336_00976</name>
</gene>
<accession>E5XNA5</accession>
<dbReference type="EMBL" id="ACZI02000003">
    <property type="protein sequence ID" value="EFV14165.1"/>
    <property type="molecule type" value="Genomic_DNA"/>
</dbReference>
<dbReference type="STRING" id="679197.HMPREF9336_00976"/>
<dbReference type="PANTHER" id="PTHR39456:SF1">
    <property type="entry name" value="METAL-DEPENDENT HYDROLASE"/>
    <property type="match status" value="1"/>
</dbReference>
<dbReference type="PANTHER" id="PTHR39456">
    <property type="entry name" value="METAL-DEPENDENT HYDROLASE"/>
    <property type="match status" value="1"/>
</dbReference>
<dbReference type="HOGENOM" id="CLU_051636_0_0_11"/>
<protein>
    <recommendedName>
        <fullName evidence="3">Metal-dependent hydrolase</fullName>
    </recommendedName>
</protein>
<name>E5XNA5_SEGRC</name>
<dbReference type="Pfam" id="PF10118">
    <property type="entry name" value="Metal_hydrol"/>
    <property type="match status" value="1"/>
</dbReference>
<dbReference type="Proteomes" id="UP000004816">
    <property type="component" value="Unassembled WGS sequence"/>
</dbReference>
<keyword evidence="2" id="KW-1185">Reference proteome</keyword>